<evidence type="ECO:0000256" key="1">
    <source>
        <dbReference type="ARBA" id="ARBA00022450"/>
    </source>
</evidence>
<dbReference type="RefSeq" id="WP_307478508.1">
    <property type="nucleotide sequence ID" value="NZ_JAUSUB010000031.1"/>
</dbReference>
<keyword evidence="3 6" id="KW-0808">Transferase</keyword>
<name>A0ABU0ANW3_9BACI</name>
<dbReference type="InterPro" id="IPR014043">
    <property type="entry name" value="Acyl_transferase_dom"/>
</dbReference>
<dbReference type="SUPFAM" id="SSF47336">
    <property type="entry name" value="ACP-like"/>
    <property type="match status" value="1"/>
</dbReference>
<dbReference type="Gene3D" id="3.30.70.3290">
    <property type="match status" value="2"/>
</dbReference>
<dbReference type="InterPro" id="IPR020806">
    <property type="entry name" value="PKS_PP-bd"/>
</dbReference>
<dbReference type="InterPro" id="IPR016035">
    <property type="entry name" value="Acyl_Trfase/lysoPLipase"/>
</dbReference>
<dbReference type="Pfam" id="PF02801">
    <property type="entry name" value="Ketoacyl-synt_C"/>
    <property type="match status" value="1"/>
</dbReference>
<feature type="domain" description="Carrier" evidence="4">
    <location>
        <begin position="845"/>
        <end position="920"/>
    </location>
</feature>
<dbReference type="SUPFAM" id="SSF52151">
    <property type="entry name" value="FabD/lysophospholipase-like"/>
    <property type="match status" value="1"/>
</dbReference>
<sequence length="946" mass="105153">MNGNNDQNSDELQGIAIIGMTGRFPGANSTTQFWENLLDGKESITFFEEEGGRRSGSGIIEGADNFDAAFFEMSPREAEYTDPQHRLFLECVHEVLETSGYGKPEPNMRIGVYAGSGQSGYLLNVLSQKEMVDSIGEYQLSIGNLQDFLTTRVSYKFNLNGPSMAIQTACSSSLVAVHTAVQALLTYECDMALAGGVSVKADQAKGLKYQEGGILSEDGRCRAFDEDASGTVIGNGAGVVLLKRLEDAAKQGDQILAVIRGTAVNNDGSQKIGYTAPSVTRQVDVIKEALAVADVHPETITFVEAHGTGTALGDPVEVAALTEAFGHTSRKSFCALGSVKTNIGHLDSAAGIASLIKAVLSLQNKKIPPTLHFRKPNSRINFENSPFYVNTQKLDWDSVGSPRRAGVSSFGMGGTNAHVILEEYDDKRDVQFSGDGYEEQLLSLSAKTPSALKTMVENLITYLEQNKQTRLSDIACTLTSGRDEFEYRLAAVGYDWRSAANSLKENAEKWNGNAAGLNSSRHTVFLFPGKDSLVVKPVRGLYESQPVFKKIVDECVDYLKSYLSLDIMDILYPSDEKRDEAFHKLQIYNEPILFTIQYALALQWKEWGVRQEAMIGEGTGEYVVACLSGVLNMKDALRMVVERARFLEDDIPWSETEEKSTKLEVFKDALAKVQLKNPKITYISSITGGWITNNQATDPHYWLRHLMENPRMSEGTQELLKTGYNSFLEMGNEGSLESLVKSNNGEDKEIRSFCVLPGEGESFAFEEALRIVGEIWSFGTVVDRMALYKDKEFKRVPLPTYPYEKNRYFIEMNSFLDRFAEMQKSTEVNGSSNNVYGKEFASAPREESEVEEKIRQIWEGLLGIEGIKRKQDFFDLGGDSLMGIQLVTRLRETFHQEISMDIFFDFPTIAEMAGEIGKEDIEEEHLTEVEQLLREIEAMSEGVKQK</sequence>
<keyword evidence="1" id="KW-0596">Phosphopantetheine</keyword>
<dbReference type="PROSITE" id="PS00012">
    <property type="entry name" value="PHOSPHOPANTETHEINE"/>
    <property type="match status" value="1"/>
</dbReference>
<proteinExistence type="predicted"/>
<dbReference type="InterPro" id="IPR036736">
    <property type="entry name" value="ACP-like_sf"/>
</dbReference>
<keyword evidence="7" id="KW-1185">Reference proteome</keyword>
<dbReference type="InterPro" id="IPR020841">
    <property type="entry name" value="PKS_Beta-ketoAc_synthase_dom"/>
</dbReference>
<feature type="domain" description="Ketosynthase family 3 (KS3)" evidence="5">
    <location>
        <begin position="12"/>
        <end position="423"/>
    </location>
</feature>
<evidence type="ECO:0000313" key="7">
    <source>
        <dbReference type="Proteomes" id="UP001238088"/>
    </source>
</evidence>
<dbReference type="SMART" id="SM00827">
    <property type="entry name" value="PKS_AT"/>
    <property type="match status" value="1"/>
</dbReference>
<evidence type="ECO:0000313" key="6">
    <source>
        <dbReference type="EMBL" id="MDQ0272982.1"/>
    </source>
</evidence>
<evidence type="ECO:0000256" key="2">
    <source>
        <dbReference type="ARBA" id="ARBA00022553"/>
    </source>
</evidence>
<organism evidence="6 7">
    <name type="scientific">Cytobacillus purgationiresistens</name>
    <dbReference type="NCBI Taxonomy" id="863449"/>
    <lineage>
        <taxon>Bacteria</taxon>
        <taxon>Bacillati</taxon>
        <taxon>Bacillota</taxon>
        <taxon>Bacilli</taxon>
        <taxon>Bacillales</taxon>
        <taxon>Bacillaceae</taxon>
        <taxon>Cytobacillus</taxon>
    </lineage>
</organism>
<dbReference type="Pfam" id="PF00698">
    <property type="entry name" value="Acyl_transf_1"/>
    <property type="match status" value="1"/>
</dbReference>
<dbReference type="Gene3D" id="3.40.47.10">
    <property type="match status" value="1"/>
</dbReference>
<dbReference type="CDD" id="cd00833">
    <property type="entry name" value="PKS"/>
    <property type="match status" value="1"/>
</dbReference>
<dbReference type="Gene3D" id="3.40.366.10">
    <property type="entry name" value="Malonyl-Coenzyme A Acyl Carrier Protein, domain 2"/>
    <property type="match status" value="2"/>
</dbReference>
<dbReference type="InterPro" id="IPR001227">
    <property type="entry name" value="Ac_transferase_dom_sf"/>
</dbReference>
<dbReference type="InterPro" id="IPR009081">
    <property type="entry name" value="PP-bd_ACP"/>
</dbReference>
<gene>
    <name evidence="6" type="ORF">J2S17_004876</name>
</gene>
<dbReference type="InterPro" id="IPR016039">
    <property type="entry name" value="Thiolase-like"/>
</dbReference>
<evidence type="ECO:0000259" key="4">
    <source>
        <dbReference type="PROSITE" id="PS50075"/>
    </source>
</evidence>
<dbReference type="Pfam" id="PF00550">
    <property type="entry name" value="PP-binding"/>
    <property type="match status" value="1"/>
</dbReference>
<keyword evidence="2" id="KW-0597">Phosphoprotein</keyword>
<dbReference type="InterPro" id="IPR050091">
    <property type="entry name" value="PKS_NRPS_Biosynth_Enz"/>
</dbReference>
<dbReference type="SMART" id="SM00823">
    <property type="entry name" value="PKS_PP"/>
    <property type="match status" value="1"/>
</dbReference>
<dbReference type="SMART" id="SM00825">
    <property type="entry name" value="PKS_KS"/>
    <property type="match status" value="1"/>
</dbReference>
<dbReference type="SUPFAM" id="SSF53901">
    <property type="entry name" value="Thiolase-like"/>
    <property type="match status" value="1"/>
</dbReference>
<dbReference type="GO" id="GO:0016740">
    <property type="term" value="F:transferase activity"/>
    <property type="evidence" value="ECO:0007669"/>
    <property type="project" value="UniProtKB-KW"/>
</dbReference>
<protein>
    <submittedName>
        <fullName evidence="6">Acyl transferase domain-containing protein</fullName>
    </submittedName>
</protein>
<accession>A0ABU0ANW3</accession>
<dbReference type="InterPro" id="IPR014030">
    <property type="entry name" value="Ketoacyl_synth_N"/>
</dbReference>
<evidence type="ECO:0000256" key="3">
    <source>
        <dbReference type="ARBA" id="ARBA00022679"/>
    </source>
</evidence>
<dbReference type="PANTHER" id="PTHR43775:SF51">
    <property type="entry name" value="INACTIVE PHENOLPHTHIOCEROL SYNTHESIS POLYKETIDE SYNTHASE TYPE I PKS1-RELATED"/>
    <property type="match status" value="1"/>
</dbReference>
<comment type="caution">
    <text evidence="6">The sequence shown here is derived from an EMBL/GenBank/DDBJ whole genome shotgun (WGS) entry which is preliminary data.</text>
</comment>
<dbReference type="Pfam" id="PF22621">
    <property type="entry name" value="CurL-like_PKS_C"/>
    <property type="match status" value="1"/>
</dbReference>
<reference evidence="6 7" key="1">
    <citation type="submission" date="2023-07" db="EMBL/GenBank/DDBJ databases">
        <title>Genomic Encyclopedia of Type Strains, Phase IV (KMG-IV): sequencing the most valuable type-strain genomes for metagenomic binning, comparative biology and taxonomic classification.</title>
        <authorList>
            <person name="Goeker M."/>
        </authorList>
    </citation>
    <scope>NUCLEOTIDE SEQUENCE [LARGE SCALE GENOMIC DNA]</scope>
    <source>
        <strain evidence="6 7">DSM 23494</strain>
    </source>
</reference>
<dbReference type="EMBL" id="JAUSUB010000031">
    <property type="protein sequence ID" value="MDQ0272982.1"/>
    <property type="molecule type" value="Genomic_DNA"/>
</dbReference>
<dbReference type="Pfam" id="PF00109">
    <property type="entry name" value="ketoacyl-synt"/>
    <property type="match status" value="1"/>
</dbReference>
<dbReference type="PROSITE" id="PS50075">
    <property type="entry name" value="CARRIER"/>
    <property type="match status" value="1"/>
</dbReference>
<dbReference type="PROSITE" id="PS52004">
    <property type="entry name" value="KS3_2"/>
    <property type="match status" value="1"/>
</dbReference>
<dbReference type="InterPro" id="IPR014031">
    <property type="entry name" value="Ketoacyl_synth_C"/>
</dbReference>
<dbReference type="InterPro" id="IPR018201">
    <property type="entry name" value="Ketoacyl_synth_AS"/>
</dbReference>
<dbReference type="InterPro" id="IPR006162">
    <property type="entry name" value="Ppantetheine_attach_site"/>
</dbReference>
<dbReference type="PANTHER" id="PTHR43775">
    <property type="entry name" value="FATTY ACID SYNTHASE"/>
    <property type="match status" value="1"/>
</dbReference>
<dbReference type="Gene3D" id="1.10.1200.10">
    <property type="entry name" value="ACP-like"/>
    <property type="match status" value="1"/>
</dbReference>
<dbReference type="Proteomes" id="UP001238088">
    <property type="component" value="Unassembled WGS sequence"/>
</dbReference>
<evidence type="ECO:0000259" key="5">
    <source>
        <dbReference type="PROSITE" id="PS52004"/>
    </source>
</evidence>
<dbReference type="PROSITE" id="PS00606">
    <property type="entry name" value="KS3_1"/>
    <property type="match status" value="1"/>
</dbReference>